<keyword evidence="3" id="KW-0406">Ion transport</keyword>
<keyword evidence="4" id="KW-0066">ATP synthesis</keyword>
<dbReference type="InterPro" id="IPR028987">
    <property type="entry name" value="ATP_synth_B-like_membr_sf"/>
</dbReference>
<reference evidence="5 6" key="1">
    <citation type="submission" date="2024-06" db="EMBL/GenBank/DDBJ databases">
        <title>Genomic Encyclopedia of Type Strains, Phase IV (KMG-IV): sequencing the most valuable type-strain genomes for metagenomic binning, comparative biology and taxonomic classification.</title>
        <authorList>
            <person name="Goeker M."/>
        </authorList>
    </citation>
    <scope>NUCLEOTIDE SEQUENCE [LARGE SCALE GENOMIC DNA]</scope>
    <source>
        <strain evidence="5 6">DSM 21460</strain>
    </source>
</reference>
<keyword evidence="1" id="KW-0813">Transport</keyword>
<organism evidence="5 6">
    <name type="scientific">Peptoniphilus olsenii</name>
    <dbReference type="NCBI Taxonomy" id="411570"/>
    <lineage>
        <taxon>Bacteria</taxon>
        <taxon>Bacillati</taxon>
        <taxon>Bacillota</taxon>
        <taxon>Tissierellia</taxon>
        <taxon>Tissierellales</taxon>
        <taxon>Peptoniphilaceae</taxon>
        <taxon>Peptoniphilus</taxon>
    </lineage>
</organism>
<comment type="caution">
    <text evidence="5">The sequence shown here is derived from an EMBL/GenBank/DDBJ whole genome shotgun (WGS) entry which is preliminary data.</text>
</comment>
<name>A0ABV2JB76_9FIRM</name>
<sequence length="108" mass="11820">MSTDAVKRVRDSEADAKKIIDDANSKSKEIIESAKIDAKQAYDDLVSKAKENRAHILEKARVKGEKDSIPIIDEAKAEIDDLSNIDVNLASNAIKSVVERIVNNNGNS</sequence>
<evidence type="ECO:0000313" key="6">
    <source>
        <dbReference type="Proteomes" id="UP001549162"/>
    </source>
</evidence>
<dbReference type="SUPFAM" id="SSF81573">
    <property type="entry name" value="F1F0 ATP synthase subunit B, membrane domain"/>
    <property type="match status" value="1"/>
</dbReference>
<evidence type="ECO:0000256" key="2">
    <source>
        <dbReference type="ARBA" id="ARBA00022781"/>
    </source>
</evidence>
<dbReference type="EMBL" id="JBEPMA010000014">
    <property type="protein sequence ID" value="MET3618070.1"/>
    <property type="molecule type" value="Genomic_DNA"/>
</dbReference>
<keyword evidence="6" id="KW-1185">Reference proteome</keyword>
<protein>
    <submittedName>
        <fullName evidence="5">V/A-type H+-transporting ATPase subunit G/H</fullName>
    </submittedName>
</protein>
<evidence type="ECO:0000256" key="3">
    <source>
        <dbReference type="ARBA" id="ARBA00023065"/>
    </source>
</evidence>
<proteinExistence type="predicted"/>
<gene>
    <name evidence="5" type="ORF">ABID14_001705</name>
</gene>
<evidence type="ECO:0000256" key="1">
    <source>
        <dbReference type="ARBA" id="ARBA00022448"/>
    </source>
</evidence>
<evidence type="ECO:0000256" key="4">
    <source>
        <dbReference type="ARBA" id="ARBA00023310"/>
    </source>
</evidence>
<dbReference type="RefSeq" id="WP_354369070.1">
    <property type="nucleotide sequence ID" value="NZ_JBEPMA010000014.1"/>
</dbReference>
<accession>A0ABV2JB76</accession>
<evidence type="ECO:0000313" key="5">
    <source>
        <dbReference type="EMBL" id="MET3618070.1"/>
    </source>
</evidence>
<dbReference type="Gene3D" id="1.20.5.2950">
    <property type="match status" value="1"/>
</dbReference>
<keyword evidence="2" id="KW-0375">Hydrogen ion transport</keyword>
<dbReference type="Proteomes" id="UP001549162">
    <property type="component" value="Unassembled WGS sequence"/>
</dbReference>